<dbReference type="SMART" id="SM00524">
    <property type="entry name" value="DWB"/>
    <property type="match status" value="1"/>
</dbReference>
<evidence type="ECO:0000313" key="7">
    <source>
        <dbReference type="EMBL" id="PAV80582.1"/>
    </source>
</evidence>
<dbReference type="GO" id="GO:0005737">
    <property type="term" value="C:cytoplasm"/>
    <property type="evidence" value="ECO:0007669"/>
    <property type="project" value="UniProtKB-SubCell"/>
</dbReference>
<dbReference type="GO" id="GO:0030154">
    <property type="term" value="P:cell differentiation"/>
    <property type="evidence" value="ECO:0007669"/>
    <property type="project" value="TreeGrafter"/>
</dbReference>
<keyword evidence="2 3" id="KW-0804">Transcription</keyword>
<feature type="region of interest" description="Disordered" evidence="4">
    <location>
        <begin position="93"/>
        <end position="126"/>
    </location>
</feature>
<feature type="domain" description="MH1" evidence="5">
    <location>
        <begin position="1"/>
        <end position="37"/>
    </location>
</feature>
<dbReference type="GO" id="GO:0060395">
    <property type="term" value="P:SMAD protein signal transduction"/>
    <property type="evidence" value="ECO:0007669"/>
    <property type="project" value="TreeGrafter"/>
</dbReference>
<dbReference type="STRING" id="2018661.A0A2A2L323"/>
<proteinExistence type="inferred from homology"/>
<evidence type="ECO:0000256" key="4">
    <source>
        <dbReference type="SAM" id="MobiDB-lite"/>
    </source>
</evidence>
<dbReference type="InterPro" id="IPR036578">
    <property type="entry name" value="SMAD_MH1_sf"/>
</dbReference>
<keyword evidence="3" id="KW-0963">Cytoplasm</keyword>
<feature type="region of interest" description="Disordered" evidence="4">
    <location>
        <begin position="250"/>
        <end position="274"/>
    </location>
</feature>
<evidence type="ECO:0000256" key="1">
    <source>
        <dbReference type="ARBA" id="ARBA00023015"/>
    </source>
</evidence>
<evidence type="ECO:0000256" key="2">
    <source>
        <dbReference type="ARBA" id="ARBA00023163"/>
    </source>
</evidence>
<comment type="subcellular location">
    <subcellularLocation>
        <location evidence="3">Cytoplasm</location>
    </subcellularLocation>
    <subcellularLocation>
        <location evidence="3">Nucleus</location>
    </subcellularLocation>
</comment>
<dbReference type="InterPro" id="IPR013019">
    <property type="entry name" value="MAD_homology_MH1"/>
</dbReference>
<evidence type="ECO:0000259" key="6">
    <source>
        <dbReference type="PROSITE" id="PS51076"/>
    </source>
</evidence>
<dbReference type="EMBL" id="LIAE01007250">
    <property type="protein sequence ID" value="PAV80582.1"/>
    <property type="molecule type" value="Genomic_DNA"/>
</dbReference>
<dbReference type="GO" id="GO:0000978">
    <property type="term" value="F:RNA polymerase II cis-regulatory region sequence-specific DNA binding"/>
    <property type="evidence" value="ECO:0007669"/>
    <property type="project" value="TreeGrafter"/>
</dbReference>
<dbReference type="InterPro" id="IPR001132">
    <property type="entry name" value="SMAD_dom_Dwarfin-type"/>
</dbReference>
<feature type="compositionally biased region" description="Acidic residues" evidence="4">
    <location>
        <begin position="254"/>
        <end position="273"/>
    </location>
</feature>
<dbReference type="SUPFAM" id="SSF56366">
    <property type="entry name" value="SMAD MH1 domain"/>
    <property type="match status" value="1"/>
</dbReference>
<sequence>MRDLRPIKSCEHPFSLKANSICINPTHYEGNHPSKPDLKPMVIFKDKDYGSKSRGPFYKANWMPYDPTNEQSSSSQPAFFNCELRLIDEMRGIDPNDPFSDTSSIMSRESQQFDGISQNGASSPALSTTSSLYFDAPGRSYLDSPVDSPVNSVDDYFEPEPEVRSPREAPDVNADLRWNEFGELNGSGSLVNRPITKAYIERSAMVATQEGEQMEIIDDSPSDEGLKPTLDEEILRQRKALLSKYKNMRGSFDSDSDMDGEDLAQDEEEPMETDDYHETIKNMPADNYELIEYQDMKEWLSFAYYEGVETIGTHVYASSPYYLIDGYSALSQRQQENNSSRFSVGSIENIQRNKLISDTKKLIGRGVRFYNVGGEVFVECLSEYPIFLQSATYNYRRKFDPNAIIKMPPGCNIKIFNVAEFSRLLELCVSRGYNAVHSLMRMCTFRVSFVKGWGMNYKRAKISSTHCWFEAHYMPAIYWVERILRSMEGHDKYANSST</sequence>
<dbReference type="PANTHER" id="PTHR13703">
    <property type="entry name" value="SMAD"/>
    <property type="match status" value="1"/>
</dbReference>
<keyword evidence="1 3" id="KW-0805">Transcription regulation</keyword>
<accession>A0A2A2L323</accession>
<dbReference type="PANTHER" id="PTHR13703:SF25">
    <property type="entry name" value="MOTHERS AGAINST DECAPENTAPLEGIC HOMOLOG"/>
    <property type="match status" value="1"/>
</dbReference>
<dbReference type="SUPFAM" id="SSF49879">
    <property type="entry name" value="SMAD/FHA domain"/>
    <property type="match status" value="1"/>
</dbReference>
<evidence type="ECO:0000256" key="3">
    <source>
        <dbReference type="RuleBase" id="RU361195"/>
    </source>
</evidence>
<dbReference type="GO" id="GO:0045944">
    <property type="term" value="P:positive regulation of transcription by RNA polymerase II"/>
    <property type="evidence" value="ECO:0007669"/>
    <property type="project" value="TreeGrafter"/>
</dbReference>
<dbReference type="GO" id="GO:0071144">
    <property type="term" value="C:heteromeric SMAD protein complex"/>
    <property type="evidence" value="ECO:0007669"/>
    <property type="project" value="TreeGrafter"/>
</dbReference>
<dbReference type="Proteomes" id="UP000218231">
    <property type="component" value="Unassembled WGS sequence"/>
</dbReference>
<name>A0A2A2L323_9BILA</name>
<evidence type="ECO:0000259" key="5">
    <source>
        <dbReference type="PROSITE" id="PS51075"/>
    </source>
</evidence>
<dbReference type="GO" id="GO:0070411">
    <property type="term" value="F:I-SMAD binding"/>
    <property type="evidence" value="ECO:0007669"/>
    <property type="project" value="TreeGrafter"/>
</dbReference>
<dbReference type="GO" id="GO:0009653">
    <property type="term" value="P:anatomical structure morphogenesis"/>
    <property type="evidence" value="ECO:0007669"/>
    <property type="project" value="TreeGrafter"/>
</dbReference>
<evidence type="ECO:0000313" key="8">
    <source>
        <dbReference type="Proteomes" id="UP000218231"/>
    </source>
</evidence>
<organism evidence="7 8">
    <name type="scientific">Diploscapter pachys</name>
    <dbReference type="NCBI Taxonomy" id="2018661"/>
    <lineage>
        <taxon>Eukaryota</taxon>
        <taxon>Metazoa</taxon>
        <taxon>Ecdysozoa</taxon>
        <taxon>Nematoda</taxon>
        <taxon>Chromadorea</taxon>
        <taxon>Rhabditida</taxon>
        <taxon>Rhabditina</taxon>
        <taxon>Rhabditomorpha</taxon>
        <taxon>Rhabditoidea</taxon>
        <taxon>Rhabditidae</taxon>
        <taxon>Diploscapter</taxon>
    </lineage>
</organism>
<keyword evidence="3" id="KW-0539">Nucleus</keyword>
<comment type="caution">
    <text evidence="7">The sequence shown here is derived from an EMBL/GenBank/DDBJ whole genome shotgun (WGS) entry which is preliminary data.</text>
</comment>
<dbReference type="GO" id="GO:0051239">
    <property type="term" value="P:regulation of multicellular organismal process"/>
    <property type="evidence" value="ECO:0007669"/>
    <property type="project" value="UniProtKB-ARBA"/>
</dbReference>
<dbReference type="GO" id="GO:0000981">
    <property type="term" value="F:DNA-binding transcription factor activity, RNA polymerase II-specific"/>
    <property type="evidence" value="ECO:0007669"/>
    <property type="project" value="TreeGrafter"/>
</dbReference>
<dbReference type="GO" id="GO:0009791">
    <property type="term" value="P:post-embryonic development"/>
    <property type="evidence" value="ECO:0007669"/>
    <property type="project" value="UniProtKB-ARBA"/>
</dbReference>
<dbReference type="PROSITE" id="PS51076">
    <property type="entry name" value="MH2"/>
    <property type="match status" value="1"/>
</dbReference>
<dbReference type="GO" id="GO:0050793">
    <property type="term" value="P:regulation of developmental process"/>
    <property type="evidence" value="ECO:0007669"/>
    <property type="project" value="UniProtKB-ARBA"/>
</dbReference>
<reference evidence="7 8" key="1">
    <citation type="journal article" date="2017" name="Curr. Biol.">
        <title>Genome architecture and evolution of a unichromosomal asexual nematode.</title>
        <authorList>
            <person name="Fradin H."/>
            <person name="Zegar C."/>
            <person name="Gutwein M."/>
            <person name="Lucas J."/>
            <person name="Kovtun M."/>
            <person name="Corcoran D."/>
            <person name="Baugh L.R."/>
            <person name="Kiontke K."/>
            <person name="Gunsalus K."/>
            <person name="Fitch D.H."/>
            <person name="Piano F."/>
        </authorList>
    </citation>
    <scope>NUCLEOTIDE SEQUENCE [LARGE SCALE GENOMIC DNA]</scope>
    <source>
        <strain evidence="7">PF1309</strain>
    </source>
</reference>
<dbReference type="PROSITE" id="PS51075">
    <property type="entry name" value="MH1"/>
    <property type="match status" value="1"/>
</dbReference>
<gene>
    <name evidence="7" type="ORF">WR25_19124</name>
</gene>
<protein>
    <recommendedName>
        <fullName evidence="3">Mothers against decapentaplegic homolog</fullName>
        <shortName evidence="3">MAD homolog</shortName>
        <shortName evidence="3">Mothers against DPP homolog</shortName>
    </recommendedName>
    <alternativeName>
        <fullName evidence="3">SMAD family member</fullName>
    </alternativeName>
</protein>
<feature type="compositionally biased region" description="Polar residues" evidence="4">
    <location>
        <begin position="99"/>
        <end position="120"/>
    </location>
</feature>
<comment type="similarity">
    <text evidence="3">Belongs to the dwarfin/SMAD family.</text>
</comment>
<dbReference type="Gene3D" id="3.90.520.10">
    <property type="entry name" value="SMAD MH1 domain"/>
    <property type="match status" value="1"/>
</dbReference>
<dbReference type="Pfam" id="PF03166">
    <property type="entry name" value="MH2"/>
    <property type="match status" value="1"/>
</dbReference>
<dbReference type="Gene3D" id="2.60.200.10">
    <property type="match status" value="1"/>
</dbReference>
<dbReference type="InterPro" id="IPR017855">
    <property type="entry name" value="SMAD-like_dom_sf"/>
</dbReference>
<dbReference type="OrthoDB" id="5794312at2759"/>
<dbReference type="GO" id="GO:0032924">
    <property type="term" value="P:activin receptor signaling pathway"/>
    <property type="evidence" value="ECO:0007669"/>
    <property type="project" value="TreeGrafter"/>
</dbReference>
<dbReference type="AlphaFoldDB" id="A0A2A2L323"/>
<dbReference type="InterPro" id="IPR008984">
    <property type="entry name" value="SMAD_FHA_dom_sf"/>
</dbReference>
<keyword evidence="8" id="KW-1185">Reference proteome</keyword>
<feature type="domain" description="MH2" evidence="6">
    <location>
        <begin position="299"/>
        <end position="498"/>
    </location>
</feature>
<dbReference type="InterPro" id="IPR013790">
    <property type="entry name" value="Dwarfin"/>
</dbReference>